<proteinExistence type="predicted"/>
<dbReference type="EMBL" id="UINC01054181">
    <property type="protein sequence ID" value="SVB71571.1"/>
    <property type="molecule type" value="Genomic_DNA"/>
</dbReference>
<organism evidence="2">
    <name type="scientific">marine metagenome</name>
    <dbReference type="NCBI Taxonomy" id="408172"/>
    <lineage>
        <taxon>unclassified sequences</taxon>
        <taxon>metagenomes</taxon>
        <taxon>ecological metagenomes</taxon>
    </lineage>
</organism>
<feature type="domain" description="SLH" evidence="1">
    <location>
        <begin position="15"/>
        <end position="76"/>
    </location>
</feature>
<reference evidence="2" key="1">
    <citation type="submission" date="2018-05" db="EMBL/GenBank/DDBJ databases">
        <authorList>
            <person name="Lanie J.A."/>
            <person name="Ng W.-L."/>
            <person name="Kazmierczak K.M."/>
            <person name="Andrzejewski T.M."/>
            <person name="Davidsen T.M."/>
            <person name="Wayne K.J."/>
            <person name="Tettelin H."/>
            <person name="Glass J.I."/>
            <person name="Rusch D."/>
            <person name="Podicherti R."/>
            <person name="Tsui H.-C.T."/>
            <person name="Winkler M.E."/>
        </authorList>
    </citation>
    <scope>NUCLEOTIDE SEQUENCE</scope>
</reference>
<gene>
    <name evidence="2" type="ORF">METZ01_LOCUS224425</name>
</gene>
<protein>
    <recommendedName>
        <fullName evidence="1">SLH domain-containing protein</fullName>
    </recommendedName>
</protein>
<dbReference type="Pfam" id="PF00395">
    <property type="entry name" value="SLH"/>
    <property type="match status" value="1"/>
</dbReference>
<dbReference type="PROSITE" id="PS51272">
    <property type="entry name" value="SLH"/>
    <property type="match status" value="1"/>
</dbReference>
<name>A0A382GBL1_9ZZZZ</name>
<accession>A0A382GBL1</accession>
<dbReference type="InterPro" id="IPR001119">
    <property type="entry name" value="SLH_dom"/>
</dbReference>
<sequence>MAAFLVRALDLVPATSPAPFTDDDGHLFEAEIETLWSHGVTTGCTATSFCPGRAVTRAEMAAFLVRALDLVPATTR</sequence>
<dbReference type="AlphaFoldDB" id="A0A382GBL1"/>
<evidence type="ECO:0000259" key="1">
    <source>
        <dbReference type="PROSITE" id="PS51272"/>
    </source>
</evidence>
<evidence type="ECO:0000313" key="2">
    <source>
        <dbReference type="EMBL" id="SVB71571.1"/>
    </source>
</evidence>